<dbReference type="PANTHER" id="PTHR31232:SF172">
    <property type="entry name" value="S-PROTEIN HOMOLOG"/>
    <property type="match status" value="1"/>
</dbReference>
<name>A0A2G9IAS4_9LAMI</name>
<proteinExistence type="inferred from homology"/>
<protein>
    <recommendedName>
        <fullName evidence="6">S-protein homolog</fullName>
    </recommendedName>
</protein>
<keyword evidence="4 6" id="KW-0964">Secreted</keyword>
<dbReference type="Pfam" id="PF05938">
    <property type="entry name" value="Self-incomp_S1"/>
    <property type="match status" value="1"/>
</dbReference>
<comment type="subcellular location">
    <subcellularLocation>
        <location evidence="1 6">Secreted</location>
    </subcellularLocation>
</comment>
<evidence type="ECO:0000313" key="7">
    <source>
        <dbReference type="EMBL" id="PIN26862.1"/>
    </source>
</evidence>
<dbReference type="InterPro" id="IPR010264">
    <property type="entry name" value="Self-incomp_S1"/>
</dbReference>
<keyword evidence="3 6" id="KW-0713">Self-incompatibility</keyword>
<feature type="chain" id="PRO_5025090137" description="S-protein homolog" evidence="6">
    <location>
        <begin position="29"/>
        <end position="167"/>
    </location>
</feature>
<dbReference type="PANTHER" id="PTHR31232">
    <property type="match status" value="1"/>
</dbReference>
<organism evidence="7 8">
    <name type="scientific">Handroanthus impetiginosus</name>
    <dbReference type="NCBI Taxonomy" id="429701"/>
    <lineage>
        <taxon>Eukaryota</taxon>
        <taxon>Viridiplantae</taxon>
        <taxon>Streptophyta</taxon>
        <taxon>Embryophyta</taxon>
        <taxon>Tracheophyta</taxon>
        <taxon>Spermatophyta</taxon>
        <taxon>Magnoliopsida</taxon>
        <taxon>eudicotyledons</taxon>
        <taxon>Gunneridae</taxon>
        <taxon>Pentapetalae</taxon>
        <taxon>asterids</taxon>
        <taxon>lamiids</taxon>
        <taxon>Lamiales</taxon>
        <taxon>Bignoniaceae</taxon>
        <taxon>Crescentiina</taxon>
        <taxon>Tabebuia alliance</taxon>
        <taxon>Handroanthus</taxon>
    </lineage>
</organism>
<keyword evidence="8" id="KW-1185">Reference proteome</keyword>
<comment type="similarity">
    <text evidence="2 6">Belongs to the plant self-incompatibility (S1) protein family.</text>
</comment>
<evidence type="ECO:0000256" key="4">
    <source>
        <dbReference type="ARBA" id="ARBA00022525"/>
    </source>
</evidence>
<reference evidence="8" key="1">
    <citation type="journal article" date="2018" name="Gigascience">
        <title>Genome assembly of the Pink Ipe (Handroanthus impetiginosus, Bignoniaceae), a highly valued, ecologically keystone Neotropical timber forest tree.</title>
        <authorList>
            <person name="Silva-Junior O.B."/>
            <person name="Grattapaglia D."/>
            <person name="Novaes E."/>
            <person name="Collevatti R.G."/>
        </authorList>
    </citation>
    <scope>NUCLEOTIDE SEQUENCE [LARGE SCALE GENOMIC DNA]</scope>
    <source>
        <strain evidence="8">cv. UFG-1</strain>
    </source>
</reference>
<comment type="caution">
    <text evidence="7">The sequence shown here is derived from an EMBL/GenBank/DDBJ whole genome shotgun (WGS) entry which is preliminary data.</text>
</comment>
<sequence>MSSTTTKSLFSLLVLWFYLCDLTKIASSSNTKTVAKDHELHIINKFSSKIDPGEIFSVHVVNNLPSNTSPLSIHCSSKNDDLGNHALYVNDDFHWHFGMNFWFTTLFFCRFQWEGKNVAFDVFNARLAKSYCESDQVESICLWSVKQDGFYIGNQIPPARLTKLHDW</sequence>
<dbReference type="GO" id="GO:0060320">
    <property type="term" value="P:rejection of self pollen"/>
    <property type="evidence" value="ECO:0007669"/>
    <property type="project" value="UniProtKB-KW"/>
</dbReference>
<evidence type="ECO:0000256" key="1">
    <source>
        <dbReference type="ARBA" id="ARBA00004613"/>
    </source>
</evidence>
<dbReference type="Proteomes" id="UP000231279">
    <property type="component" value="Unassembled WGS sequence"/>
</dbReference>
<evidence type="ECO:0000313" key="8">
    <source>
        <dbReference type="Proteomes" id="UP000231279"/>
    </source>
</evidence>
<gene>
    <name evidence="7" type="ORF">CDL12_00355</name>
</gene>
<accession>A0A2G9IAS4</accession>
<evidence type="ECO:0000256" key="6">
    <source>
        <dbReference type="RuleBase" id="RU367044"/>
    </source>
</evidence>
<evidence type="ECO:0000256" key="2">
    <source>
        <dbReference type="ARBA" id="ARBA00005581"/>
    </source>
</evidence>
<feature type="signal peptide" evidence="6">
    <location>
        <begin position="1"/>
        <end position="28"/>
    </location>
</feature>
<dbReference type="EMBL" id="NKXS01000037">
    <property type="protein sequence ID" value="PIN26862.1"/>
    <property type="molecule type" value="Genomic_DNA"/>
</dbReference>
<dbReference type="OrthoDB" id="1848419at2759"/>
<evidence type="ECO:0000256" key="3">
    <source>
        <dbReference type="ARBA" id="ARBA00022471"/>
    </source>
</evidence>
<dbReference type="GO" id="GO:0005576">
    <property type="term" value="C:extracellular region"/>
    <property type="evidence" value="ECO:0007669"/>
    <property type="project" value="UniProtKB-SubCell"/>
</dbReference>
<dbReference type="STRING" id="429701.A0A2G9IAS4"/>
<dbReference type="AlphaFoldDB" id="A0A2G9IAS4"/>
<keyword evidence="5 6" id="KW-0732">Signal</keyword>
<evidence type="ECO:0000256" key="5">
    <source>
        <dbReference type="ARBA" id="ARBA00022729"/>
    </source>
</evidence>